<dbReference type="GO" id="GO:0000155">
    <property type="term" value="F:phosphorelay sensor kinase activity"/>
    <property type="evidence" value="ECO:0007669"/>
    <property type="project" value="InterPro"/>
</dbReference>
<gene>
    <name evidence="6" type="primary">pilS</name>
    <name evidence="6" type="ORF">GCM10007877_36450</name>
</gene>
<keyword evidence="4" id="KW-1133">Transmembrane helix</keyword>
<dbReference type="CDD" id="cd00082">
    <property type="entry name" value="HisKA"/>
    <property type="match status" value="1"/>
</dbReference>
<dbReference type="EMBL" id="BSPD01000094">
    <property type="protein sequence ID" value="GLS27926.1"/>
    <property type="molecule type" value="Genomic_DNA"/>
</dbReference>
<dbReference type="SMART" id="SM00388">
    <property type="entry name" value="HisKA"/>
    <property type="match status" value="1"/>
</dbReference>
<feature type="transmembrane region" description="Helical" evidence="4">
    <location>
        <begin position="167"/>
        <end position="188"/>
    </location>
</feature>
<evidence type="ECO:0000256" key="4">
    <source>
        <dbReference type="SAM" id="Phobius"/>
    </source>
</evidence>
<evidence type="ECO:0000256" key="3">
    <source>
        <dbReference type="ARBA" id="ARBA00022553"/>
    </source>
</evidence>
<feature type="transmembrane region" description="Helical" evidence="4">
    <location>
        <begin position="94"/>
        <end position="112"/>
    </location>
</feature>
<name>A0AA37TCP5_9GAMM</name>
<dbReference type="SUPFAM" id="SSF47384">
    <property type="entry name" value="Homodimeric domain of signal transducing histidine kinase"/>
    <property type="match status" value="1"/>
</dbReference>
<dbReference type="EC" id="2.7.13.3" evidence="2"/>
<accession>A0AA37TCP5</accession>
<dbReference type="Pfam" id="PF25323">
    <property type="entry name" value="6TM_PilS"/>
    <property type="match status" value="1"/>
</dbReference>
<evidence type="ECO:0000313" key="6">
    <source>
        <dbReference type="EMBL" id="GLS27926.1"/>
    </source>
</evidence>
<dbReference type="Gene3D" id="3.30.450.20">
    <property type="entry name" value="PAS domain"/>
    <property type="match status" value="1"/>
</dbReference>
<keyword evidence="7" id="KW-1185">Reference proteome</keyword>
<feature type="transmembrane region" description="Helical" evidence="4">
    <location>
        <begin position="33"/>
        <end position="51"/>
    </location>
</feature>
<reference evidence="6 7" key="1">
    <citation type="journal article" date="2014" name="Int. J. Syst. Evol. Microbiol.">
        <title>Complete genome sequence of Corynebacterium casei LMG S-19264T (=DSM 44701T), isolated from a smear-ripened cheese.</title>
        <authorList>
            <consortium name="US DOE Joint Genome Institute (JGI-PGF)"/>
            <person name="Walter F."/>
            <person name="Albersmeier A."/>
            <person name="Kalinowski J."/>
            <person name="Ruckert C."/>
        </authorList>
    </citation>
    <scope>NUCLEOTIDE SEQUENCE [LARGE SCALE GENOMIC DNA]</scope>
    <source>
        <strain evidence="6 7">NBRC 110095</strain>
    </source>
</reference>
<evidence type="ECO:0000256" key="2">
    <source>
        <dbReference type="ARBA" id="ARBA00012438"/>
    </source>
</evidence>
<dbReference type="Proteomes" id="UP001156870">
    <property type="component" value="Unassembled WGS sequence"/>
</dbReference>
<dbReference type="AlphaFoldDB" id="A0AA37TCP5"/>
<keyword evidence="4" id="KW-0812">Transmembrane</keyword>
<feature type="transmembrane region" description="Helical" evidence="4">
    <location>
        <begin position="63"/>
        <end position="82"/>
    </location>
</feature>
<dbReference type="InterPro" id="IPR036890">
    <property type="entry name" value="HATPase_C_sf"/>
</dbReference>
<sequence>MTDAYSERAKKEQLTQKLNSVVFQNYGLLRVYTYYRAVLGVLFLGMYSWGIATQVLGSENGKLFFYTAIGYSIINIGTLFRLWRYQSQTSLSRLIALLIIDIVALVLMMHASGGIQSGIGYLLIITVAAGSIFLQGQMTVFIAAMATVSVLLETTIVALTTDVGSRSVFSAGTLGILLFITALLFQYLTQKIRESSAEALLQAQQAAHAKVISQQIISRMRTGVIVISSEGYVQLINDAACKFVGLDDANSLHYQAISQCPILFNCFHEWKKNPRKATTPIYIPESNREVRINFAFLGETDNSDVLIFIEDNRQLAQEAQKLKLASLGKLTASIAHEIRNPLGAISHAAQLMAETPDLDNGNQRLTEIIVNHSKRVNQIIENTLQLSRRNQSKPEMLQLNEWLPQFIREYQEGGDCDITLRDDITDSTLANIKIDPHHFKQILTNLFDNGIRYSEMATGRKQLLILLTQTSGDEFTAIQVFDEGPGVDEKDIAHIFEPFYTTENTGSGLGLYICRELCESNQASLHYIHTGVSKSYFQISFAHAQQVF</sequence>
<dbReference type="PRINTS" id="PR00344">
    <property type="entry name" value="BCTRLSENSOR"/>
</dbReference>
<dbReference type="InterPro" id="IPR003594">
    <property type="entry name" value="HATPase_dom"/>
</dbReference>
<comment type="catalytic activity">
    <reaction evidence="1">
        <text>ATP + protein L-histidine = ADP + protein N-phospho-L-histidine.</text>
        <dbReference type="EC" id="2.7.13.3"/>
    </reaction>
</comment>
<dbReference type="SUPFAM" id="SSF55874">
    <property type="entry name" value="ATPase domain of HSP90 chaperone/DNA topoisomerase II/histidine kinase"/>
    <property type="match status" value="1"/>
</dbReference>
<feature type="domain" description="Histidine kinase" evidence="5">
    <location>
        <begin position="333"/>
        <end position="545"/>
    </location>
</feature>
<dbReference type="InterPro" id="IPR036097">
    <property type="entry name" value="HisK_dim/P_sf"/>
</dbReference>
<organism evidence="6 7">
    <name type="scientific">Marinibactrum halimedae</name>
    <dbReference type="NCBI Taxonomy" id="1444977"/>
    <lineage>
        <taxon>Bacteria</taxon>
        <taxon>Pseudomonadati</taxon>
        <taxon>Pseudomonadota</taxon>
        <taxon>Gammaproteobacteria</taxon>
        <taxon>Cellvibrionales</taxon>
        <taxon>Cellvibrionaceae</taxon>
        <taxon>Marinibactrum</taxon>
    </lineage>
</organism>
<dbReference type="InterPro" id="IPR003661">
    <property type="entry name" value="HisK_dim/P_dom"/>
</dbReference>
<dbReference type="CDD" id="cd00075">
    <property type="entry name" value="HATPase"/>
    <property type="match status" value="1"/>
</dbReference>
<proteinExistence type="predicted"/>
<dbReference type="PANTHER" id="PTHR43065">
    <property type="entry name" value="SENSOR HISTIDINE KINASE"/>
    <property type="match status" value="1"/>
</dbReference>
<dbReference type="SMART" id="SM00387">
    <property type="entry name" value="HATPase_c"/>
    <property type="match status" value="1"/>
</dbReference>
<feature type="transmembrane region" description="Helical" evidence="4">
    <location>
        <begin position="141"/>
        <end position="161"/>
    </location>
</feature>
<dbReference type="Pfam" id="PF02518">
    <property type="entry name" value="HATPase_c"/>
    <property type="match status" value="1"/>
</dbReference>
<dbReference type="PROSITE" id="PS50109">
    <property type="entry name" value="HIS_KIN"/>
    <property type="match status" value="1"/>
</dbReference>
<keyword evidence="3" id="KW-0597">Phosphoprotein</keyword>
<evidence type="ECO:0000313" key="7">
    <source>
        <dbReference type="Proteomes" id="UP001156870"/>
    </source>
</evidence>
<dbReference type="Pfam" id="PF00512">
    <property type="entry name" value="HisKA"/>
    <property type="match status" value="1"/>
</dbReference>
<dbReference type="RefSeq" id="WP_232594831.1">
    <property type="nucleotide sequence ID" value="NZ_BSPD01000094.1"/>
</dbReference>
<evidence type="ECO:0000259" key="5">
    <source>
        <dbReference type="PROSITE" id="PS50109"/>
    </source>
</evidence>
<dbReference type="Gene3D" id="1.10.287.130">
    <property type="match status" value="1"/>
</dbReference>
<protein>
    <recommendedName>
        <fullName evidence="2">histidine kinase</fullName>
        <ecNumber evidence="2">2.7.13.3</ecNumber>
    </recommendedName>
</protein>
<dbReference type="Gene3D" id="3.30.565.10">
    <property type="entry name" value="Histidine kinase-like ATPase, C-terminal domain"/>
    <property type="match status" value="1"/>
</dbReference>
<keyword evidence="4" id="KW-0472">Membrane</keyword>
<dbReference type="PANTHER" id="PTHR43065:SF52">
    <property type="entry name" value="SENSOR PROTEIN KINASE PILS"/>
    <property type="match status" value="1"/>
</dbReference>
<dbReference type="InterPro" id="IPR004358">
    <property type="entry name" value="Sig_transdc_His_kin-like_C"/>
</dbReference>
<comment type="caution">
    <text evidence="6">The sequence shown here is derived from an EMBL/GenBank/DDBJ whole genome shotgun (WGS) entry which is preliminary data.</text>
</comment>
<dbReference type="InterPro" id="IPR005467">
    <property type="entry name" value="His_kinase_dom"/>
</dbReference>
<evidence type="ECO:0000256" key="1">
    <source>
        <dbReference type="ARBA" id="ARBA00000085"/>
    </source>
</evidence>